<protein>
    <submittedName>
        <fullName evidence="1">Uncharacterized protein</fullName>
    </submittedName>
</protein>
<dbReference type="RefSeq" id="WP_148896057.1">
    <property type="nucleotide sequence ID" value="NZ_VNIB01000007.1"/>
</dbReference>
<name>A0A5D3WJR4_9BACT</name>
<evidence type="ECO:0000313" key="2">
    <source>
        <dbReference type="Proteomes" id="UP000324159"/>
    </source>
</evidence>
<dbReference type="AlphaFoldDB" id="A0A5D3WJR4"/>
<comment type="caution">
    <text evidence="1">The sequence shown here is derived from an EMBL/GenBank/DDBJ whole genome shotgun (WGS) entry which is preliminary data.</text>
</comment>
<proteinExistence type="predicted"/>
<evidence type="ECO:0000313" key="1">
    <source>
        <dbReference type="EMBL" id="TYO98287.1"/>
    </source>
</evidence>
<keyword evidence="2" id="KW-1185">Reference proteome</keyword>
<dbReference type="EMBL" id="VNIB01000007">
    <property type="protein sequence ID" value="TYO98287.1"/>
    <property type="molecule type" value="Genomic_DNA"/>
</dbReference>
<reference evidence="1 2" key="1">
    <citation type="submission" date="2019-07" db="EMBL/GenBank/DDBJ databases">
        <title>Genomic Encyclopedia of Type Strains, Phase IV (KMG-IV): sequencing the most valuable type-strain genomes for metagenomic binning, comparative biology and taxonomic classification.</title>
        <authorList>
            <person name="Goeker M."/>
        </authorList>
    </citation>
    <scope>NUCLEOTIDE SEQUENCE [LARGE SCALE GENOMIC DNA]</scope>
    <source>
        <strain evidence="1 2">SS015</strain>
    </source>
</reference>
<accession>A0A5D3WJR4</accession>
<gene>
    <name evidence="1" type="ORF">EDC39_10782</name>
</gene>
<sequence>MIRVKTFGEPLQPFKTRRELEELDARVNAFLVEEKVSRVIVVQDTPTTENGNVIGLIRTLVYET</sequence>
<dbReference type="OrthoDB" id="286198at2"/>
<dbReference type="Proteomes" id="UP000324159">
    <property type="component" value="Unassembled WGS sequence"/>
</dbReference>
<organism evidence="1 2">
    <name type="scientific">Geothermobacter ehrlichii</name>
    <dbReference type="NCBI Taxonomy" id="213224"/>
    <lineage>
        <taxon>Bacteria</taxon>
        <taxon>Pseudomonadati</taxon>
        <taxon>Thermodesulfobacteriota</taxon>
        <taxon>Desulfuromonadia</taxon>
        <taxon>Desulfuromonadales</taxon>
        <taxon>Geothermobacteraceae</taxon>
        <taxon>Geothermobacter</taxon>
    </lineage>
</organism>